<organism evidence="4 5">
    <name type="scientific">Saguinus oedipus</name>
    <name type="common">Cotton-top tamarin</name>
    <name type="synonym">Oedipomidas oedipus</name>
    <dbReference type="NCBI Taxonomy" id="9490"/>
    <lineage>
        <taxon>Eukaryota</taxon>
        <taxon>Metazoa</taxon>
        <taxon>Chordata</taxon>
        <taxon>Craniata</taxon>
        <taxon>Vertebrata</taxon>
        <taxon>Euteleostomi</taxon>
        <taxon>Mammalia</taxon>
        <taxon>Eutheria</taxon>
        <taxon>Euarchontoglires</taxon>
        <taxon>Primates</taxon>
        <taxon>Haplorrhini</taxon>
        <taxon>Platyrrhini</taxon>
        <taxon>Cebidae</taxon>
        <taxon>Callitrichinae</taxon>
        <taxon>Saguinus</taxon>
    </lineage>
</organism>
<evidence type="ECO:0000313" key="4">
    <source>
        <dbReference type="EMBL" id="KAK2098203.1"/>
    </source>
</evidence>
<dbReference type="Gene3D" id="1.10.220.10">
    <property type="entry name" value="Annexin"/>
    <property type="match status" value="2"/>
</dbReference>
<dbReference type="SMART" id="SM00335">
    <property type="entry name" value="ANX"/>
    <property type="match status" value="2"/>
</dbReference>
<dbReference type="Pfam" id="PF00191">
    <property type="entry name" value="Annexin"/>
    <property type="match status" value="2"/>
</dbReference>
<evidence type="ECO:0000256" key="3">
    <source>
        <dbReference type="ARBA" id="ARBA00023216"/>
    </source>
</evidence>
<dbReference type="Proteomes" id="UP001266305">
    <property type="component" value="Unassembled WGS sequence"/>
</dbReference>
<evidence type="ECO:0000256" key="2">
    <source>
        <dbReference type="ARBA" id="ARBA00022737"/>
    </source>
</evidence>
<keyword evidence="3" id="KW-0041">Annexin</keyword>
<name>A0ABQ9UMB7_SAGOE</name>
<gene>
    <name evidence="4" type="primary">ANXA11_2</name>
    <name evidence="4" type="ORF">P7K49_023654</name>
</gene>
<comment type="similarity">
    <text evidence="1">Belongs to the annexin family.</text>
</comment>
<evidence type="ECO:0000313" key="5">
    <source>
        <dbReference type="Proteomes" id="UP001266305"/>
    </source>
</evidence>
<protein>
    <submittedName>
        <fullName evidence="4">Annexin A11</fullName>
    </submittedName>
</protein>
<dbReference type="PRINTS" id="PR00196">
    <property type="entry name" value="ANNEXIN"/>
</dbReference>
<dbReference type="PANTHER" id="PTHR10502">
    <property type="entry name" value="ANNEXIN"/>
    <property type="match status" value="1"/>
</dbReference>
<keyword evidence="2" id="KW-0677">Repeat</keyword>
<dbReference type="InterPro" id="IPR037104">
    <property type="entry name" value="Annexin_sf"/>
</dbReference>
<dbReference type="SUPFAM" id="SSF47874">
    <property type="entry name" value="Annexin"/>
    <property type="match status" value="1"/>
</dbReference>
<proteinExistence type="inferred from homology"/>
<evidence type="ECO:0000256" key="1">
    <source>
        <dbReference type="ARBA" id="ARBA00007831"/>
    </source>
</evidence>
<dbReference type="EMBL" id="JASSZA010000011">
    <property type="protein sequence ID" value="KAK2098203.1"/>
    <property type="molecule type" value="Genomic_DNA"/>
</dbReference>
<dbReference type="InterPro" id="IPR001464">
    <property type="entry name" value="Annexin"/>
</dbReference>
<sequence>MTVLDVGSHELYAAGENHLGTDESKFNAVLCSQSRAHLVAVFNEYQRMTGRDIEKSICREMSGDLEQGMLAVVKCLKNTPAFFVERLNKAMKGARTKDRTLIRIMVSCSETDLLDIRSEYKRMYGKLLYHDISGDTSGDYRKILLKICGGND</sequence>
<dbReference type="PROSITE" id="PS51897">
    <property type="entry name" value="ANNEXIN_2"/>
    <property type="match status" value="2"/>
</dbReference>
<dbReference type="PANTHER" id="PTHR10502:SF29">
    <property type="entry name" value="ANNEXIN A11"/>
    <property type="match status" value="1"/>
</dbReference>
<reference evidence="4 5" key="1">
    <citation type="submission" date="2023-05" db="EMBL/GenBank/DDBJ databases">
        <title>B98-5 Cell Line De Novo Hybrid Assembly: An Optical Mapping Approach.</title>
        <authorList>
            <person name="Kananen K."/>
            <person name="Auerbach J.A."/>
            <person name="Kautto E."/>
            <person name="Blachly J.S."/>
        </authorList>
    </citation>
    <scope>NUCLEOTIDE SEQUENCE [LARGE SCALE GENOMIC DNA]</scope>
    <source>
        <strain evidence="4">B95-8</strain>
        <tissue evidence="4">Cell line</tissue>
    </source>
</reference>
<keyword evidence="5" id="KW-1185">Reference proteome</keyword>
<comment type="caution">
    <text evidence="4">The sequence shown here is derived from an EMBL/GenBank/DDBJ whole genome shotgun (WGS) entry which is preliminary data.</text>
</comment>
<accession>A0ABQ9UMB7</accession>
<dbReference type="InterPro" id="IPR018502">
    <property type="entry name" value="Annexin_repeat"/>
</dbReference>